<dbReference type="OrthoDB" id="5600144at2"/>
<protein>
    <recommendedName>
        <fullName evidence="4">DUF3106 domain-containing protein</fullName>
    </recommendedName>
</protein>
<dbReference type="KEGG" id="opf:CBP31_06045"/>
<gene>
    <name evidence="2" type="ORF">CBP31_06045</name>
</gene>
<accession>A0A1Y0D403</accession>
<reference evidence="2 3" key="1">
    <citation type="journal article" date="2014" name="Int. J. Syst. Evol. Microbiol.">
        <title>Oceanisphaera profunda sp. nov., a marine bacterium isolated from deep-sea sediment, and emended description of the genus Oceanisphaera.</title>
        <authorList>
            <person name="Xu Z."/>
            <person name="Zhang X.Y."/>
            <person name="Su H.N."/>
            <person name="Yu Z.C."/>
            <person name="Liu C."/>
            <person name="Li H."/>
            <person name="Chen X.L."/>
            <person name="Song X.Y."/>
            <person name="Xie B.B."/>
            <person name="Qin Q.L."/>
            <person name="Zhou B.C."/>
            <person name="Shi M."/>
            <person name="Huang Y."/>
            <person name="Zhang Y.Z."/>
        </authorList>
    </citation>
    <scope>NUCLEOTIDE SEQUENCE [LARGE SCALE GENOMIC DNA]</scope>
    <source>
        <strain evidence="2 3">SM1222</strain>
    </source>
</reference>
<keyword evidence="3" id="KW-1185">Reference proteome</keyword>
<keyword evidence="1" id="KW-0732">Signal</keyword>
<evidence type="ECO:0000313" key="2">
    <source>
        <dbReference type="EMBL" id="ART82239.1"/>
    </source>
</evidence>
<sequence>MNKAWYGAALALMLSGCTLPFPLLQQSDPKVEVTEPSEAQQLQAWLALSDTVQHSNDSQRQQALSQLQNTDQAELKRALWQSHPKASYNQRQQAQQLFQQHLATASPAEQQLLGVYQSYNQEILQMQRQLVDRQQHINNLTKKLKELANIEQQINDRKFQE</sequence>
<proteinExistence type="predicted"/>
<dbReference type="Proteomes" id="UP000243937">
    <property type="component" value="Chromosome"/>
</dbReference>
<dbReference type="PROSITE" id="PS51257">
    <property type="entry name" value="PROKAR_LIPOPROTEIN"/>
    <property type="match status" value="1"/>
</dbReference>
<evidence type="ECO:0000256" key="1">
    <source>
        <dbReference type="SAM" id="SignalP"/>
    </source>
</evidence>
<dbReference type="RefSeq" id="WP_087035452.1">
    <property type="nucleotide sequence ID" value="NZ_CP021377.1"/>
</dbReference>
<dbReference type="AlphaFoldDB" id="A0A1Y0D403"/>
<evidence type="ECO:0008006" key="4">
    <source>
        <dbReference type="Google" id="ProtNLM"/>
    </source>
</evidence>
<dbReference type="EMBL" id="CP021377">
    <property type="protein sequence ID" value="ART82239.1"/>
    <property type="molecule type" value="Genomic_DNA"/>
</dbReference>
<organism evidence="2 3">
    <name type="scientific">Oceanisphaera profunda</name>
    <dbReference type="NCBI Taxonomy" id="1416627"/>
    <lineage>
        <taxon>Bacteria</taxon>
        <taxon>Pseudomonadati</taxon>
        <taxon>Pseudomonadota</taxon>
        <taxon>Gammaproteobacteria</taxon>
        <taxon>Aeromonadales</taxon>
        <taxon>Aeromonadaceae</taxon>
        <taxon>Oceanisphaera</taxon>
    </lineage>
</organism>
<name>A0A1Y0D403_9GAMM</name>
<evidence type="ECO:0000313" key="3">
    <source>
        <dbReference type="Proteomes" id="UP000243937"/>
    </source>
</evidence>
<feature type="signal peptide" evidence="1">
    <location>
        <begin position="1"/>
        <end position="20"/>
    </location>
</feature>
<feature type="chain" id="PRO_5012869481" description="DUF3106 domain-containing protein" evidence="1">
    <location>
        <begin position="21"/>
        <end position="161"/>
    </location>
</feature>